<dbReference type="GO" id="GO:0016491">
    <property type="term" value="F:oxidoreductase activity"/>
    <property type="evidence" value="ECO:0007669"/>
    <property type="project" value="UniProtKB-KW"/>
</dbReference>
<dbReference type="FunFam" id="3.40.50.720:FF:000084">
    <property type="entry name" value="Short-chain dehydrogenase reductase"/>
    <property type="match status" value="1"/>
</dbReference>
<dbReference type="RefSeq" id="WP_102847605.1">
    <property type="nucleotide sequence ID" value="NZ_JAMOIG010000010.1"/>
</dbReference>
<dbReference type="AlphaFoldDB" id="A0A2N8SLD0"/>
<dbReference type="SUPFAM" id="SSF51735">
    <property type="entry name" value="NAD(P)-binding Rossmann-fold domains"/>
    <property type="match status" value="1"/>
</dbReference>
<dbReference type="Gene3D" id="3.40.50.720">
    <property type="entry name" value="NAD(P)-binding Rossmann-like Domain"/>
    <property type="match status" value="1"/>
</dbReference>
<organism evidence="3 4">
    <name type="scientific">Stutzerimonas stutzeri</name>
    <name type="common">Pseudomonas stutzeri</name>
    <dbReference type="NCBI Taxonomy" id="316"/>
    <lineage>
        <taxon>Bacteria</taxon>
        <taxon>Pseudomonadati</taxon>
        <taxon>Pseudomonadota</taxon>
        <taxon>Gammaproteobacteria</taxon>
        <taxon>Pseudomonadales</taxon>
        <taxon>Pseudomonadaceae</taxon>
        <taxon>Stutzerimonas</taxon>
    </lineage>
</organism>
<evidence type="ECO:0000313" key="3">
    <source>
        <dbReference type="EMBL" id="PNG03312.1"/>
    </source>
</evidence>
<dbReference type="PROSITE" id="PS00061">
    <property type="entry name" value="ADH_SHORT"/>
    <property type="match status" value="1"/>
</dbReference>
<dbReference type="Pfam" id="PF13561">
    <property type="entry name" value="adh_short_C2"/>
    <property type="match status" value="1"/>
</dbReference>
<evidence type="ECO:0000256" key="1">
    <source>
        <dbReference type="ARBA" id="ARBA00006484"/>
    </source>
</evidence>
<dbReference type="PRINTS" id="PR00081">
    <property type="entry name" value="GDHRDH"/>
</dbReference>
<name>A0A2N8SLD0_STUST</name>
<dbReference type="PRINTS" id="PR00080">
    <property type="entry name" value="SDRFAMILY"/>
</dbReference>
<sequence length="267" mass="28227">MQRLAGKVAIVTGGGGGIGSATALRLAREGAKVVCADINLETAQRAADALEGNGLALRFDAADADSIEAMVTQTVERFGRLDILHNNTAITDPQTHGQDLSLLEIPMEVWRKTLDVNLTGYMLTCRFAIPHMIEAGGGSIINTASGSGTKGDLVRIAYGTSKAAIINMTRHIATQYGRQGVRCNAIAPGVIVTPAMEATAPQILAFASKYVLTKRLGTPEDMAALTAFLASDESGYITGECIEINGGKNSCQPHFAELYQQTRQTSD</sequence>
<reference evidence="3 4" key="1">
    <citation type="submission" date="2018-01" db="EMBL/GenBank/DDBJ databases">
        <title>Denitrification phenotypes of diverse strains of Pseudomonas stutzeri.</title>
        <authorList>
            <person name="Milligan D.A."/>
            <person name="Bergaust L."/>
            <person name="Bakken L.R."/>
            <person name="Frostegard A."/>
        </authorList>
    </citation>
    <scope>NUCLEOTIDE SEQUENCE [LARGE SCALE GENOMIC DNA]</scope>
    <source>
        <strain evidence="3 4">28a3</strain>
    </source>
</reference>
<dbReference type="PANTHER" id="PTHR24321">
    <property type="entry name" value="DEHYDROGENASES, SHORT CHAIN"/>
    <property type="match status" value="1"/>
</dbReference>
<dbReference type="InterPro" id="IPR020904">
    <property type="entry name" value="Sc_DH/Rdtase_CS"/>
</dbReference>
<dbReference type="PANTHER" id="PTHR24321:SF14">
    <property type="entry name" value="SHORT-CHAIN TYPE DEHYDROGENASE_REDUCTASE BLR2146-RELATED"/>
    <property type="match status" value="1"/>
</dbReference>
<dbReference type="NCBIfam" id="NF005559">
    <property type="entry name" value="PRK07231.1"/>
    <property type="match status" value="1"/>
</dbReference>
<dbReference type="Proteomes" id="UP000235897">
    <property type="component" value="Unassembled WGS sequence"/>
</dbReference>
<accession>A0A2N8SLD0</accession>
<comment type="caution">
    <text evidence="3">The sequence shown here is derived from an EMBL/GenBank/DDBJ whole genome shotgun (WGS) entry which is preliminary data.</text>
</comment>
<dbReference type="EMBL" id="POUW01000010">
    <property type="protein sequence ID" value="PNG03312.1"/>
    <property type="molecule type" value="Genomic_DNA"/>
</dbReference>
<dbReference type="InterPro" id="IPR036291">
    <property type="entry name" value="NAD(P)-bd_dom_sf"/>
</dbReference>
<proteinExistence type="inferred from homology"/>
<protein>
    <submittedName>
        <fullName evidence="3">Short-chain dehydrogenase</fullName>
    </submittedName>
</protein>
<evidence type="ECO:0000256" key="2">
    <source>
        <dbReference type="ARBA" id="ARBA00023002"/>
    </source>
</evidence>
<evidence type="ECO:0000313" key="4">
    <source>
        <dbReference type="Proteomes" id="UP000235897"/>
    </source>
</evidence>
<comment type="similarity">
    <text evidence="1">Belongs to the short-chain dehydrogenases/reductases (SDR) family.</text>
</comment>
<dbReference type="InterPro" id="IPR002347">
    <property type="entry name" value="SDR_fam"/>
</dbReference>
<gene>
    <name evidence="3" type="ORF">CXL00_21280</name>
</gene>
<keyword evidence="2" id="KW-0560">Oxidoreductase</keyword>